<name>A0A5C5VKK8_9BACT</name>
<dbReference type="AlphaFoldDB" id="A0A5C5VKK8"/>
<gene>
    <name evidence="2" type="ORF">Enr8_01110</name>
</gene>
<evidence type="ECO:0008006" key="4">
    <source>
        <dbReference type="Google" id="ProtNLM"/>
    </source>
</evidence>
<keyword evidence="1" id="KW-1133">Transmembrane helix</keyword>
<sequence>MVLGIMGLVKRNRQPEVKGSVHAVIAILFGLFSVVLYGLMIVGLIVAAAASQR</sequence>
<proteinExistence type="predicted"/>
<dbReference type="RefSeq" id="WP_186767349.1">
    <property type="nucleotide sequence ID" value="NZ_SJPF01000001.1"/>
</dbReference>
<evidence type="ECO:0000256" key="1">
    <source>
        <dbReference type="SAM" id="Phobius"/>
    </source>
</evidence>
<keyword evidence="3" id="KW-1185">Reference proteome</keyword>
<reference evidence="2 3" key="1">
    <citation type="submission" date="2019-02" db="EMBL/GenBank/DDBJ databases">
        <title>Deep-cultivation of Planctomycetes and their phenomic and genomic characterization uncovers novel biology.</title>
        <authorList>
            <person name="Wiegand S."/>
            <person name="Jogler M."/>
            <person name="Boedeker C."/>
            <person name="Pinto D."/>
            <person name="Vollmers J."/>
            <person name="Rivas-Marin E."/>
            <person name="Kohn T."/>
            <person name="Peeters S.H."/>
            <person name="Heuer A."/>
            <person name="Rast P."/>
            <person name="Oberbeckmann S."/>
            <person name="Bunk B."/>
            <person name="Jeske O."/>
            <person name="Meyerdierks A."/>
            <person name="Storesund J.E."/>
            <person name="Kallscheuer N."/>
            <person name="Luecker S."/>
            <person name="Lage O.M."/>
            <person name="Pohl T."/>
            <person name="Merkel B.J."/>
            <person name="Hornburger P."/>
            <person name="Mueller R.-W."/>
            <person name="Bruemmer F."/>
            <person name="Labrenz M."/>
            <person name="Spormann A.M."/>
            <person name="Op Den Camp H."/>
            <person name="Overmann J."/>
            <person name="Amann R."/>
            <person name="Jetten M.S.M."/>
            <person name="Mascher T."/>
            <person name="Medema M.H."/>
            <person name="Devos D.P."/>
            <person name="Kaster A.-K."/>
            <person name="Ovreas L."/>
            <person name="Rohde M."/>
            <person name="Galperin M.Y."/>
            <person name="Jogler C."/>
        </authorList>
    </citation>
    <scope>NUCLEOTIDE SEQUENCE [LARGE SCALE GENOMIC DNA]</scope>
    <source>
        <strain evidence="2 3">Enr8</strain>
    </source>
</reference>
<feature type="transmembrane region" description="Helical" evidence="1">
    <location>
        <begin position="21"/>
        <end position="50"/>
    </location>
</feature>
<protein>
    <recommendedName>
        <fullName evidence="4">DUF4190 domain-containing protein</fullName>
    </recommendedName>
</protein>
<organism evidence="2 3">
    <name type="scientific">Blastopirellula retiformator</name>
    <dbReference type="NCBI Taxonomy" id="2527970"/>
    <lineage>
        <taxon>Bacteria</taxon>
        <taxon>Pseudomonadati</taxon>
        <taxon>Planctomycetota</taxon>
        <taxon>Planctomycetia</taxon>
        <taxon>Pirellulales</taxon>
        <taxon>Pirellulaceae</taxon>
        <taxon>Blastopirellula</taxon>
    </lineage>
</organism>
<evidence type="ECO:0000313" key="2">
    <source>
        <dbReference type="EMBL" id="TWT38419.1"/>
    </source>
</evidence>
<keyword evidence="1" id="KW-0472">Membrane</keyword>
<keyword evidence="1" id="KW-0812">Transmembrane</keyword>
<dbReference type="EMBL" id="SJPF01000001">
    <property type="protein sequence ID" value="TWT38419.1"/>
    <property type="molecule type" value="Genomic_DNA"/>
</dbReference>
<comment type="caution">
    <text evidence="2">The sequence shown here is derived from an EMBL/GenBank/DDBJ whole genome shotgun (WGS) entry which is preliminary data.</text>
</comment>
<dbReference type="Proteomes" id="UP000318878">
    <property type="component" value="Unassembled WGS sequence"/>
</dbReference>
<accession>A0A5C5VKK8</accession>
<evidence type="ECO:0000313" key="3">
    <source>
        <dbReference type="Proteomes" id="UP000318878"/>
    </source>
</evidence>